<dbReference type="Proteomes" id="UP000218244">
    <property type="component" value="Chromosome"/>
</dbReference>
<evidence type="ECO:0000313" key="2">
    <source>
        <dbReference type="Proteomes" id="UP000218244"/>
    </source>
</evidence>
<proteinExistence type="predicted"/>
<keyword evidence="2" id="KW-1185">Reference proteome</keyword>
<organism evidence="1 2">
    <name type="scientific">Corynebacterium suranareeae</name>
    <dbReference type="NCBI Taxonomy" id="2506452"/>
    <lineage>
        <taxon>Bacteria</taxon>
        <taxon>Bacillati</taxon>
        <taxon>Actinomycetota</taxon>
        <taxon>Actinomycetes</taxon>
        <taxon>Mycobacteriales</taxon>
        <taxon>Corynebacteriaceae</taxon>
        <taxon>Corynebacterium</taxon>
    </lineage>
</organism>
<dbReference type="RefSeq" id="WP_096456484.1">
    <property type="nucleotide sequence ID" value="NZ_AP017369.1"/>
</dbReference>
<reference evidence="1 2" key="1">
    <citation type="submission" date="2016-02" db="EMBL/GenBank/DDBJ databases">
        <title>Corynebacterium glutamicum N24 whole genome sequencing project.</title>
        <authorList>
            <person name="Matsutani M."/>
            <person name="Nangtapong N."/>
            <person name="Yakushi T."/>
            <person name="Matsushita K."/>
        </authorList>
    </citation>
    <scope>NUCLEOTIDE SEQUENCE [LARGE SCALE GENOMIC DNA]</scope>
    <source>
        <strain evidence="1 2">N24</strain>
    </source>
</reference>
<sequence>MTFLHPNATFHPPTLDRLTDLGLDPEQLVAELPTIVYEVQPHNVFVLQFAAVDVRVYQEGDALFIRSAELINPELRKRQRNELLKSILDQSAPRVRDDISGRTTIFLKNKSVVTQGRGPITVIPHNPDEASAKAAATKHKSTLPGTASRHPYVNMTLSEMLKQGFTLTPLEFPLCAVDDPKDSGRTMHVINVREHSV</sequence>
<gene>
    <name evidence="1" type="ORF">N24_1913</name>
</gene>
<dbReference type="AlphaFoldDB" id="A0A160PRJ1"/>
<dbReference type="EMBL" id="AP017369">
    <property type="protein sequence ID" value="BAU96175.1"/>
    <property type="molecule type" value="Genomic_DNA"/>
</dbReference>
<evidence type="ECO:0000313" key="1">
    <source>
        <dbReference type="EMBL" id="BAU96175.1"/>
    </source>
</evidence>
<protein>
    <submittedName>
        <fullName evidence="1">Uncharacterized protein</fullName>
    </submittedName>
</protein>
<accession>A0A160PRJ1</accession>
<name>A0A160PRJ1_9CORY</name>
<dbReference type="KEGG" id="csur:N24_1913"/>